<keyword evidence="7" id="KW-1185">Reference proteome</keyword>
<keyword evidence="5" id="KW-0732">Signal</keyword>
<evidence type="ECO:0000256" key="2">
    <source>
        <dbReference type="ARBA" id="ARBA00010617"/>
    </source>
</evidence>
<dbReference type="Gene3D" id="1.10.630.10">
    <property type="entry name" value="Cytochrome P450"/>
    <property type="match status" value="2"/>
</dbReference>
<dbReference type="Pfam" id="PF00067">
    <property type="entry name" value="p450"/>
    <property type="match status" value="2"/>
</dbReference>
<dbReference type="PANTHER" id="PTHR24300">
    <property type="entry name" value="CYTOCHROME P450 508A4-RELATED"/>
    <property type="match status" value="1"/>
</dbReference>
<comment type="similarity">
    <text evidence="2">Belongs to the cytochrome P450 family.</text>
</comment>
<dbReference type="InterPro" id="IPR050182">
    <property type="entry name" value="Cytochrome_P450_fam2"/>
</dbReference>
<evidence type="ECO:0000256" key="1">
    <source>
        <dbReference type="ARBA" id="ARBA00001971"/>
    </source>
</evidence>
<feature type="signal peptide" evidence="5">
    <location>
        <begin position="1"/>
        <end position="17"/>
    </location>
</feature>
<dbReference type="InterPro" id="IPR036396">
    <property type="entry name" value="Cyt_P450_sf"/>
</dbReference>
<gene>
    <name evidence="6" type="ORF">JD844_028253</name>
</gene>
<comment type="cofactor">
    <cofactor evidence="1">
        <name>heme</name>
        <dbReference type="ChEBI" id="CHEBI:30413"/>
    </cofactor>
</comment>
<feature type="chain" id="PRO_5046340843" evidence="5">
    <location>
        <begin position="18"/>
        <end position="278"/>
    </location>
</feature>
<dbReference type="InterPro" id="IPR002401">
    <property type="entry name" value="Cyt_P450_E_grp-I"/>
</dbReference>
<keyword evidence="4" id="KW-0408">Iron</keyword>
<reference evidence="6 7" key="1">
    <citation type="journal article" date="2022" name="Gigascience">
        <title>A chromosome-level genome assembly and annotation of the desert horned lizard, Phrynosoma platyrhinos, provides insight into chromosomal rearrangements among reptiles.</title>
        <authorList>
            <person name="Koochekian N."/>
            <person name="Ascanio A."/>
            <person name="Farleigh K."/>
            <person name="Card D.C."/>
            <person name="Schield D.R."/>
            <person name="Castoe T.A."/>
            <person name="Jezkova T."/>
        </authorList>
    </citation>
    <scope>NUCLEOTIDE SEQUENCE [LARGE SCALE GENOMIC DNA]</scope>
    <source>
        <strain evidence="6">NK-2021</strain>
    </source>
</reference>
<comment type="caution">
    <text evidence="6">The sequence shown here is derived from an EMBL/GenBank/DDBJ whole genome shotgun (WGS) entry which is preliminary data.</text>
</comment>
<protein>
    <submittedName>
        <fullName evidence="6">Uncharacterized protein</fullName>
    </submittedName>
</protein>
<dbReference type="InterPro" id="IPR001128">
    <property type="entry name" value="Cyt_P450"/>
</dbReference>
<sequence>MFNKILLYLLGILLATCDNGWREQRRFCVSTLKKLGMGKKTLEKTVGEEATYLCADFKSQEGTAYSCGQGENLDLVYSAIGNIISTLTFGYRFEYHNENFMKLMHLTEEIMKEGTKILPQLMANISWLSYIPGPQQKFKKNCDDFGAIVKEIVNEHKKTRDPTIPRDFIDAFLVETEKFDITSQRKYDHSLIILNGLTFSERVHEEVDAVIGRVKSPTMEDRSQLPYTTAVIHEIQRWADIVPMTFPYMTHKDIEVGEFVIPKVQSLKHIFLFIFYLF</sequence>
<dbReference type="PRINTS" id="PR00463">
    <property type="entry name" value="EP450I"/>
</dbReference>
<organism evidence="6 7">
    <name type="scientific">Phrynosoma platyrhinos</name>
    <name type="common">Desert horned lizard</name>
    <dbReference type="NCBI Taxonomy" id="52577"/>
    <lineage>
        <taxon>Eukaryota</taxon>
        <taxon>Metazoa</taxon>
        <taxon>Chordata</taxon>
        <taxon>Craniata</taxon>
        <taxon>Vertebrata</taxon>
        <taxon>Euteleostomi</taxon>
        <taxon>Lepidosauria</taxon>
        <taxon>Squamata</taxon>
        <taxon>Bifurcata</taxon>
        <taxon>Unidentata</taxon>
        <taxon>Episquamata</taxon>
        <taxon>Toxicofera</taxon>
        <taxon>Iguania</taxon>
        <taxon>Phrynosomatidae</taxon>
        <taxon>Phrynosomatinae</taxon>
        <taxon>Phrynosoma</taxon>
    </lineage>
</organism>
<evidence type="ECO:0000256" key="4">
    <source>
        <dbReference type="ARBA" id="ARBA00023004"/>
    </source>
</evidence>
<evidence type="ECO:0000313" key="7">
    <source>
        <dbReference type="Proteomes" id="UP000826234"/>
    </source>
</evidence>
<evidence type="ECO:0000256" key="5">
    <source>
        <dbReference type="SAM" id="SignalP"/>
    </source>
</evidence>
<dbReference type="Proteomes" id="UP000826234">
    <property type="component" value="Unassembled WGS sequence"/>
</dbReference>
<keyword evidence="3" id="KW-0479">Metal-binding</keyword>
<name>A0ABQ7SHM5_PHRPL</name>
<proteinExistence type="inferred from homology"/>
<dbReference type="PANTHER" id="PTHR24300:SF1">
    <property type="entry name" value="CYTOCHROME P450 2D6-RELATED"/>
    <property type="match status" value="1"/>
</dbReference>
<dbReference type="SUPFAM" id="SSF48264">
    <property type="entry name" value="Cytochrome P450"/>
    <property type="match status" value="1"/>
</dbReference>
<evidence type="ECO:0000256" key="3">
    <source>
        <dbReference type="ARBA" id="ARBA00022723"/>
    </source>
</evidence>
<accession>A0ABQ7SHM5</accession>
<evidence type="ECO:0000313" key="6">
    <source>
        <dbReference type="EMBL" id="KAH0616835.1"/>
    </source>
</evidence>
<dbReference type="EMBL" id="JAIPUX010005290">
    <property type="protein sequence ID" value="KAH0616835.1"/>
    <property type="molecule type" value="Genomic_DNA"/>
</dbReference>